<evidence type="ECO:0000259" key="2">
    <source>
        <dbReference type="Pfam" id="PF05378"/>
    </source>
</evidence>
<evidence type="ECO:0000313" key="3">
    <source>
        <dbReference type="EMBL" id="SUZ68527.1"/>
    </source>
</evidence>
<dbReference type="PANTHER" id="PTHR11365">
    <property type="entry name" value="5-OXOPROLINASE RELATED"/>
    <property type="match status" value="1"/>
</dbReference>
<proteinExistence type="predicted"/>
<feature type="domain" description="Hydantoinase/oxoprolinase N-terminal" evidence="2">
    <location>
        <begin position="18"/>
        <end position="182"/>
    </location>
</feature>
<dbReference type="InterPro" id="IPR045079">
    <property type="entry name" value="Oxoprolinase-like"/>
</dbReference>
<dbReference type="Pfam" id="PF01968">
    <property type="entry name" value="Hydantoinase_A"/>
    <property type="match status" value="1"/>
</dbReference>
<reference evidence="3" key="1">
    <citation type="submission" date="2018-05" db="EMBL/GenBank/DDBJ databases">
        <authorList>
            <person name="Lanie J.A."/>
            <person name="Ng W.-L."/>
            <person name="Kazmierczak K.M."/>
            <person name="Andrzejewski T.M."/>
            <person name="Davidsen T.M."/>
            <person name="Wayne K.J."/>
            <person name="Tettelin H."/>
            <person name="Glass J.I."/>
            <person name="Rusch D."/>
            <person name="Podicherti R."/>
            <person name="Tsui H.-C.T."/>
            <person name="Winkler M.E."/>
        </authorList>
    </citation>
    <scope>NUCLEOTIDE SEQUENCE</scope>
</reference>
<dbReference type="InterPro" id="IPR008040">
    <property type="entry name" value="Hydant_A_N"/>
</dbReference>
<dbReference type="InterPro" id="IPR043129">
    <property type="entry name" value="ATPase_NBD"/>
</dbReference>
<organism evidence="3">
    <name type="scientific">marine metagenome</name>
    <dbReference type="NCBI Taxonomy" id="408172"/>
    <lineage>
        <taxon>unclassified sequences</taxon>
        <taxon>metagenomes</taxon>
        <taxon>ecological metagenomes</taxon>
    </lineage>
</organism>
<feature type="domain" description="Hydantoinase A/oxoprolinase" evidence="1">
    <location>
        <begin position="202"/>
        <end position="502"/>
    </location>
</feature>
<name>A0A381PR25_9ZZZZ</name>
<dbReference type="GO" id="GO:0017168">
    <property type="term" value="F:5-oxoprolinase (ATP-hydrolyzing) activity"/>
    <property type="evidence" value="ECO:0007669"/>
    <property type="project" value="TreeGrafter"/>
</dbReference>
<dbReference type="AlphaFoldDB" id="A0A381PR25"/>
<dbReference type="InterPro" id="IPR002821">
    <property type="entry name" value="Hydantoinase_A"/>
</dbReference>
<dbReference type="PANTHER" id="PTHR11365:SF2">
    <property type="entry name" value="5-OXOPROLINASE"/>
    <property type="match status" value="1"/>
</dbReference>
<accession>A0A381PR25</accession>
<feature type="non-terminal residue" evidence="3">
    <location>
        <position position="645"/>
    </location>
</feature>
<dbReference type="GO" id="GO:0005829">
    <property type="term" value="C:cytosol"/>
    <property type="evidence" value="ECO:0007669"/>
    <property type="project" value="TreeGrafter"/>
</dbReference>
<dbReference type="SUPFAM" id="SSF53067">
    <property type="entry name" value="Actin-like ATPase domain"/>
    <property type="match status" value="1"/>
</dbReference>
<dbReference type="GO" id="GO:0006749">
    <property type="term" value="P:glutathione metabolic process"/>
    <property type="evidence" value="ECO:0007669"/>
    <property type="project" value="TreeGrafter"/>
</dbReference>
<evidence type="ECO:0008006" key="4">
    <source>
        <dbReference type="Google" id="ProtNLM"/>
    </source>
</evidence>
<dbReference type="EMBL" id="UINC01001039">
    <property type="protein sequence ID" value="SUZ68527.1"/>
    <property type="molecule type" value="Genomic_DNA"/>
</dbReference>
<gene>
    <name evidence="3" type="ORF">METZ01_LOCUS21381</name>
</gene>
<dbReference type="Pfam" id="PF05378">
    <property type="entry name" value="Hydant_A_N"/>
    <property type="match status" value="1"/>
</dbReference>
<protein>
    <recommendedName>
        <fullName evidence="4">Hydantoinase/oxoprolinase N-terminal domain-containing protein</fullName>
    </recommendedName>
</protein>
<feature type="non-terminal residue" evidence="3">
    <location>
        <position position="1"/>
    </location>
</feature>
<sequence>VFWSVNIEDVKPQHGFLVGIDTGGTFTDAVVCDSRTGAVAFKTKVPTNHDDLGACVSTALGNVIDGSRLSAEDIGLVSISTTLATNAIVEGAGRPAGLITIGFDETAIDRGGLRSALGEDPVISLRGGHSSHGLEVNELDLDALRTSVLDIEHRVDAFAVVGAFSVRNSDHERAAEDIIRQISTKPVTCSYELSEQLNGPKRAVTALLNARLIALTDGLLTAVEESMDHLGLTAPLMVMRGDGSLVSASFVRQRPIETILSGPAASALGSVHLAGIDDAIVADIGGTTTDVAVLVDGQAEADIRGAVVGGNATMINALRVHTEGIGGDSHVQNSPLNTPELSIGPRRVVPLVVAGESHAGLKEMLETQSKAPVARETDGMYLWLRDGGSAWTPRSAADHHVMDALSSEPSGLPYDQVIDSGLHKNAANRLLAVGVLGMAGFTPTDAMHVLGKDTRYETNAAELGAGLLARQSDRFGVRLAKDPIAISDQVYRSVAMKLAMAILAATFDYDDLPAAEVAGPLMTEALSRSATQRTGTLSVHVGVESPLVAVGAPAALYFPEVARLLRTDLIIPDHSEVANAVGAATGNVRLTTRVTVTAPRRGLFRVHSATEPKTFYELSGAQEFAEGAAREELGNKMALAGAETF</sequence>
<evidence type="ECO:0000259" key="1">
    <source>
        <dbReference type="Pfam" id="PF01968"/>
    </source>
</evidence>